<dbReference type="EMBL" id="DTGR01000220">
    <property type="protein sequence ID" value="HHS30864.1"/>
    <property type="molecule type" value="Genomic_DNA"/>
</dbReference>
<name>A0A7V6DR41_9BACT</name>
<dbReference type="SUPFAM" id="SSF52172">
    <property type="entry name" value="CheY-like"/>
    <property type="match status" value="1"/>
</dbReference>
<dbReference type="InterPro" id="IPR000792">
    <property type="entry name" value="Tscrpt_reg_LuxR_C"/>
</dbReference>
<dbReference type="PROSITE" id="PS50110">
    <property type="entry name" value="RESPONSE_REGULATORY"/>
    <property type="match status" value="1"/>
</dbReference>
<dbReference type="SUPFAM" id="SSF46894">
    <property type="entry name" value="C-terminal effector domain of the bipartite response regulators"/>
    <property type="match status" value="1"/>
</dbReference>
<dbReference type="PANTHER" id="PTHR43214:SF41">
    <property type="entry name" value="NITRATE_NITRITE RESPONSE REGULATOR PROTEIN NARP"/>
    <property type="match status" value="1"/>
</dbReference>
<evidence type="ECO:0000256" key="4">
    <source>
        <dbReference type="ARBA" id="ARBA00023163"/>
    </source>
</evidence>
<dbReference type="InterPro" id="IPR058245">
    <property type="entry name" value="NreC/VraR/RcsB-like_REC"/>
</dbReference>
<feature type="domain" description="HTH luxR-type" evidence="6">
    <location>
        <begin position="141"/>
        <end position="206"/>
    </location>
</feature>
<dbReference type="SMART" id="SM00448">
    <property type="entry name" value="REC"/>
    <property type="match status" value="1"/>
</dbReference>
<dbReference type="InterPro" id="IPR039420">
    <property type="entry name" value="WalR-like"/>
</dbReference>
<evidence type="ECO:0000256" key="5">
    <source>
        <dbReference type="PROSITE-ProRule" id="PRU00169"/>
    </source>
</evidence>
<dbReference type="SMART" id="SM00421">
    <property type="entry name" value="HTH_LUXR"/>
    <property type="match status" value="1"/>
</dbReference>
<sequence length="212" mass="24161">MTPYSIVLADDHVLFRQGVKKIIEEVEGLRVVAEANDGLELLELLKNTRPDLIILDISMPNLRGLEAAREIKTLYPQIKILLLTMHKKREFLQEGVEADVDGFLVKEDADTELLQAVEAIRKGQKFFSPLLSEKLADLVRQSGKPDLLTRREKEITKLLAEGKSSKEIAELLYISIYTVRRHRDNIMRKLDIKGLADLVRYAMEQGYTSNST</sequence>
<dbReference type="Gene3D" id="3.40.50.2300">
    <property type="match status" value="1"/>
</dbReference>
<proteinExistence type="predicted"/>
<gene>
    <name evidence="8" type="ORF">ENV52_14325</name>
</gene>
<dbReference type="InterPro" id="IPR011006">
    <property type="entry name" value="CheY-like_superfamily"/>
</dbReference>
<keyword evidence="4" id="KW-0804">Transcription</keyword>
<keyword evidence="2" id="KW-0805">Transcription regulation</keyword>
<keyword evidence="3" id="KW-0238">DNA-binding</keyword>
<dbReference type="PRINTS" id="PR00038">
    <property type="entry name" value="HTHLUXR"/>
</dbReference>
<feature type="domain" description="Response regulatory" evidence="7">
    <location>
        <begin position="5"/>
        <end position="121"/>
    </location>
</feature>
<organism evidence="8">
    <name type="scientific">Desulfobacca acetoxidans</name>
    <dbReference type="NCBI Taxonomy" id="60893"/>
    <lineage>
        <taxon>Bacteria</taxon>
        <taxon>Pseudomonadati</taxon>
        <taxon>Thermodesulfobacteriota</taxon>
        <taxon>Desulfobaccia</taxon>
        <taxon>Desulfobaccales</taxon>
        <taxon>Desulfobaccaceae</taxon>
        <taxon>Desulfobacca</taxon>
    </lineage>
</organism>
<reference evidence="8" key="1">
    <citation type="journal article" date="2020" name="mSystems">
        <title>Genome- and Community-Level Interaction Insights into Carbon Utilization and Element Cycling Functions of Hydrothermarchaeota in Hydrothermal Sediment.</title>
        <authorList>
            <person name="Zhou Z."/>
            <person name="Liu Y."/>
            <person name="Xu W."/>
            <person name="Pan J."/>
            <person name="Luo Z.H."/>
            <person name="Li M."/>
        </authorList>
    </citation>
    <scope>NUCLEOTIDE SEQUENCE [LARGE SCALE GENOMIC DNA]</scope>
    <source>
        <strain evidence="8">SpSt-767</strain>
    </source>
</reference>
<dbReference type="CDD" id="cd06170">
    <property type="entry name" value="LuxR_C_like"/>
    <property type="match status" value="1"/>
</dbReference>
<dbReference type="PANTHER" id="PTHR43214">
    <property type="entry name" value="TWO-COMPONENT RESPONSE REGULATOR"/>
    <property type="match status" value="1"/>
</dbReference>
<dbReference type="PROSITE" id="PS00622">
    <property type="entry name" value="HTH_LUXR_1"/>
    <property type="match status" value="1"/>
</dbReference>
<dbReference type="Pfam" id="PF00072">
    <property type="entry name" value="Response_reg"/>
    <property type="match status" value="1"/>
</dbReference>
<dbReference type="AlphaFoldDB" id="A0A7V6DR41"/>
<evidence type="ECO:0000256" key="2">
    <source>
        <dbReference type="ARBA" id="ARBA00023015"/>
    </source>
</evidence>
<evidence type="ECO:0000256" key="1">
    <source>
        <dbReference type="ARBA" id="ARBA00022553"/>
    </source>
</evidence>
<dbReference type="Pfam" id="PF00196">
    <property type="entry name" value="GerE"/>
    <property type="match status" value="1"/>
</dbReference>
<evidence type="ECO:0000256" key="3">
    <source>
        <dbReference type="ARBA" id="ARBA00023125"/>
    </source>
</evidence>
<dbReference type="InterPro" id="IPR001789">
    <property type="entry name" value="Sig_transdc_resp-reg_receiver"/>
</dbReference>
<dbReference type="GO" id="GO:0006355">
    <property type="term" value="P:regulation of DNA-templated transcription"/>
    <property type="evidence" value="ECO:0007669"/>
    <property type="project" value="InterPro"/>
</dbReference>
<protein>
    <submittedName>
        <fullName evidence="8">Response regulator transcription factor</fullName>
    </submittedName>
</protein>
<comment type="caution">
    <text evidence="8">The sequence shown here is derived from an EMBL/GenBank/DDBJ whole genome shotgun (WGS) entry which is preliminary data.</text>
</comment>
<keyword evidence="1 5" id="KW-0597">Phosphoprotein</keyword>
<evidence type="ECO:0000259" key="6">
    <source>
        <dbReference type="PROSITE" id="PS50043"/>
    </source>
</evidence>
<dbReference type="CDD" id="cd17535">
    <property type="entry name" value="REC_NarL-like"/>
    <property type="match status" value="1"/>
</dbReference>
<evidence type="ECO:0000259" key="7">
    <source>
        <dbReference type="PROSITE" id="PS50110"/>
    </source>
</evidence>
<dbReference type="PROSITE" id="PS50043">
    <property type="entry name" value="HTH_LUXR_2"/>
    <property type="match status" value="1"/>
</dbReference>
<feature type="modified residue" description="4-aspartylphosphate" evidence="5">
    <location>
        <position position="56"/>
    </location>
</feature>
<evidence type="ECO:0000313" key="8">
    <source>
        <dbReference type="EMBL" id="HHS30864.1"/>
    </source>
</evidence>
<dbReference type="InterPro" id="IPR016032">
    <property type="entry name" value="Sig_transdc_resp-reg_C-effctor"/>
</dbReference>
<accession>A0A7V6DR41</accession>
<dbReference type="GO" id="GO:0000160">
    <property type="term" value="P:phosphorelay signal transduction system"/>
    <property type="evidence" value="ECO:0007669"/>
    <property type="project" value="InterPro"/>
</dbReference>
<dbReference type="GO" id="GO:0003677">
    <property type="term" value="F:DNA binding"/>
    <property type="evidence" value="ECO:0007669"/>
    <property type="project" value="UniProtKB-KW"/>
</dbReference>